<reference evidence="2" key="2">
    <citation type="submission" date="2018-05" db="EMBL/GenBank/DDBJ databases">
        <title>OmerRS3 (Oryza meridionalis Reference Sequence Version 3).</title>
        <authorList>
            <person name="Zhang J."/>
            <person name="Kudrna D."/>
            <person name="Lee S."/>
            <person name="Talag J."/>
            <person name="Welchert J."/>
            <person name="Wing R.A."/>
        </authorList>
    </citation>
    <scope>NUCLEOTIDE SEQUENCE [LARGE SCALE GENOMIC DNA]</scope>
    <source>
        <strain evidence="2">cv. OR44</strain>
    </source>
</reference>
<reference evidence="2" key="1">
    <citation type="submission" date="2015-04" db="UniProtKB">
        <authorList>
            <consortium name="EnsemblPlants"/>
        </authorList>
    </citation>
    <scope>IDENTIFICATION</scope>
</reference>
<feature type="compositionally biased region" description="Gly residues" evidence="1">
    <location>
        <begin position="1"/>
        <end position="13"/>
    </location>
</feature>
<dbReference type="Proteomes" id="UP000008021">
    <property type="component" value="Chromosome 3"/>
</dbReference>
<evidence type="ECO:0000313" key="2">
    <source>
        <dbReference type="EnsemblPlants" id="OMERI03G19080.1"/>
    </source>
</evidence>
<evidence type="ECO:0000256" key="1">
    <source>
        <dbReference type="SAM" id="MobiDB-lite"/>
    </source>
</evidence>
<sequence>MMSGDDGGGGGGWTDWMSQSESGSGVIGGREKWPYKGWRRTPAMTGRRSTPPVRLSYFLRILASPV</sequence>
<evidence type="ECO:0000313" key="3">
    <source>
        <dbReference type="Proteomes" id="UP000008021"/>
    </source>
</evidence>
<keyword evidence="3" id="KW-1185">Reference proteome</keyword>
<dbReference type="Gramene" id="OMERI03G19080.1">
    <property type="protein sequence ID" value="OMERI03G19080.1"/>
    <property type="gene ID" value="OMERI03G19080"/>
</dbReference>
<feature type="region of interest" description="Disordered" evidence="1">
    <location>
        <begin position="1"/>
        <end position="31"/>
    </location>
</feature>
<accession>A0A0E0D1Y1</accession>
<dbReference type="HOGENOM" id="CLU_2835493_0_0_1"/>
<protein>
    <submittedName>
        <fullName evidence="2">Uncharacterized protein</fullName>
    </submittedName>
</protein>
<organism evidence="2">
    <name type="scientific">Oryza meridionalis</name>
    <dbReference type="NCBI Taxonomy" id="40149"/>
    <lineage>
        <taxon>Eukaryota</taxon>
        <taxon>Viridiplantae</taxon>
        <taxon>Streptophyta</taxon>
        <taxon>Embryophyta</taxon>
        <taxon>Tracheophyta</taxon>
        <taxon>Spermatophyta</taxon>
        <taxon>Magnoliopsida</taxon>
        <taxon>Liliopsida</taxon>
        <taxon>Poales</taxon>
        <taxon>Poaceae</taxon>
        <taxon>BOP clade</taxon>
        <taxon>Oryzoideae</taxon>
        <taxon>Oryzeae</taxon>
        <taxon>Oryzinae</taxon>
        <taxon>Oryza</taxon>
    </lineage>
</organism>
<dbReference type="AlphaFoldDB" id="A0A0E0D1Y1"/>
<name>A0A0E0D1Y1_9ORYZ</name>
<dbReference type="EnsemblPlants" id="OMERI03G19080.1">
    <property type="protein sequence ID" value="OMERI03G19080.1"/>
    <property type="gene ID" value="OMERI03G19080"/>
</dbReference>
<proteinExistence type="predicted"/>